<organism evidence="1">
    <name type="scientific">Octopus bimaculoides</name>
    <name type="common">California two-spotted octopus</name>
    <dbReference type="NCBI Taxonomy" id="37653"/>
    <lineage>
        <taxon>Eukaryota</taxon>
        <taxon>Metazoa</taxon>
        <taxon>Spiralia</taxon>
        <taxon>Lophotrochozoa</taxon>
        <taxon>Mollusca</taxon>
        <taxon>Cephalopoda</taxon>
        <taxon>Coleoidea</taxon>
        <taxon>Octopodiformes</taxon>
        <taxon>Octopoda</taxon>
        <taxon>Incirrata</taxon>
        <taxon>Octopodidae</taxon>
        <taxon>Octopus</taxon>
    </lineage>
</organism>
<evidence type="ECO:0000313" key="1">
    <source>
        <dbReference type="EMBL" id="KOF63081.1"/>
    </source>
</evidence>
<dbReference type="AlphaFoldDB" id="A0A0L8FI33"/>
<reference evidence="1" key="1">
    <citation type="submission" date="2015-07" db="EMBL/GenBank/DDBJ databases">
        <title>MeaNS - Measles Nucleotide Surveillance Program.</title>
        <authorList>
            <person name="Tran T."/>
            <person name="Druce J."/>
        </authorList>
    </citation>
    <scope>NUCLEOTIDE SEQUENCE</scope>
    <source>
        <strain evidence="1">UCB-OBI-ISO-001</strain>
        <tissue evidence="1">Gonad</tissue>
    </source>
</reference>
<sequence>MSLTYHPLPPNFRPCAFIKEAEWQKMECFVVFKLYLLCSEFRSSVHPSGVYEIIYQSYIKLSFSWHPYHLYKHYPHPFIHNCEPLVKIRNFLSFLEQVHFINIATCDSVS</sequence>
<dbReference type="EMBL" id="KQ431630">
    <property type="protein sequence ID" value="KOF63081.1"/>
    <property type="molecule type" value="Genomic_DNA"/>
</dbReference>
<protein>
    <submittedName>
        <fullName evidence="1">Uncharacterized protein</fullName>
    </submittedName>
</protein>
<accession>A0A0L8FI33</accession>
<name>A0A0L8FI33_OCTBM</name>
<proteinExistence type="predicted"/>
<gene>
    <name evidence="1" type="ORF">OCBIM_22020341mg</name>
</gene>